<keyword evidence="1" id="KW-0812">Transmembrane</keyword>
<keyword evidence="2" id="KW-0496">Mitochondrion</keyword>
<proteinExistence type="predicted"/>
<evidence type="ECO:0000256" key="1">
    <source>
        <dbReference type="SAM" id="Phobius"/>
    </source>
</evidence>
<reference evidence="2" key="1">
    <citation type="journal article" date="2015" name="Genome Biol. Evol.">
        <title>Organellar Genomes of White Spruce (Picea glauca): Assembly and Annotation.</title>
        <authorList>
            <person name="Jackman S.D."/>
            <person name="Warren R.L."/>
            <person name="Gibb E.A."/>
            <person name="Vandervalk B.P."/>
            <person name="Mohamadi H."/>
            <person name="Chu J."/>
            <person name="Raymond A."/>
            <person name="Pleasance S."/>
            <person name="Coope R."/>
            <person name="Wildung M.R."/>
            <person name="Ritland C.E."/>
            <person name="Bousquet J."/>
            <person name="Jones S.J."/>
            <person name="Bohlmann J."/>
            <person name="Birol I."/>
        </authorList>
    </citation>
    <scope>NUCLEOTIDE SEQUENCE [LARGE SCALE GENOMIC DNA]</scope>
    <source>
        <tissue evidence="2">Flushing bud</tissue>
    </source>
</reference>
<dbReference type="AlphaFoldDB" id="A0A101LXL0"/>
<name>A0A101LXL0_PICGL</name>
<keyword evidence="1" id="KW-1133">Transmembrane helix</keyword>
<evidence type="ECO:0000313" key="2">
    <source>
        <dbReference type="EMBL" id="KUM47184.1"/>
    </source>
</evidence>
<keyword evidence="1" id="KW-0472">Membrane</keyword>
<comment type="caution">
    <text evidence="2">The sequence shown here is derived from an EMBL/GenBank/DDBJ whole genome shotgun (WGS) entry which is preliminary data.</text>
</comment>
<organism evidence="2">
    <name type="scientific">Picea glauca</name>
    <name type="common">White spruce</name>
    <name type="synonym">Pinus glauca</name>
    <dbReference type="NCBI Taxonomy" id="3330"/>
    <lineage>
        <taxon>Eukaryota</taxon>
        <taxon>Viridiplantae</taxon>
        <taxon>Streptophyta</taxon>
        <taxon>Embryophyta</taxon>
        <taxon>Tracheophyta</taxon>
        <taxon>Spermatophyta</taxon>
        <taxon>Pinopsida</taxon>
        <taxon>Pinidae</taxon>
        <taxon>Conifers I</taxon>
        <taxon>Pinales</taxon>
        <taxon>Pinaceae</taxon>
        <taxon>Picea</taxon>
    </lineage>
</organism>
<protein>
    <submittedName>
        <fullName evidence="2">Uncharacterized protein</fullName>
    </submittedName>
</protein>
<geneLocation type="mitochondrion" evidence="2"/>
<dbReference type="EMBL" id="LKAM01000008">
    <property type="protein sequence ID" value="KUM47184.1"/>
    <property type="molecule type" value="Genomic_DNA"/>
</dbReference>
<sequence length="71" mass="8390">MPNPHMIQREVTRETEDKCAGITMLKYRIFTKQQPGRIYSRAAMHYIVLYGMLMFHSASLSVSKRLDHWAF</sequence>
<gene>
    <name evidence="2" type="ORF">ABT39_MTgene6190</name>
</gene>
<feature type="transmembrane region" description="Helical" evidence="1">
    <location>
        <begin position="42"/>
        <end position="62"/>
    </location>
</feature>
<accession>A0A101LXL0</accession>